<dbReference type="Proteomes" id="UP000031036">
    <property type="component" value="Unassembled WGS sequence"/>
</dbReference>
<comment type="caution">
    <text evidence="2">The sequence shown here is derived from an EMBL/GenBank/DDBJ whole genome shotgun (WGS) entry which is preliminary data.</text>
</comment>
<dbReference type="Pfam" id="PF26633">
    <property type="entry name" value="DUF8206"/>
    <property type="match status" value="1"/>
</dbReference>
<dbReference type="PANTHER" id="PTHR32046">
    <property type="entry name" value="G DOMAIN-CONTAINING PROTEIN"/>
    <property type="match status" value="1"/>
</dbReference>
<evidence type="ECO:0000259" key="1">
    <source>
        <dbReference type="Pfam" id="PF26633"/>
    </source>
</evidence>
<organism evidence="2 3">
    <name type="scientific">Toxocara canis</name>
    <name type="common">Canine roundworm</name>
    <dbReference type="NCBI Taxonomy" id="6265"/>
    <lineage>
        <taxon>Eukaryota</taxon>
        <taxon>Metazoa</taxon>
        <taxon>Ecdysozoa</taxon>
        <taxon>Nematoda</taxon>
        <taxon>Chromadorea</taxon>
        <taxon>Rhabditida</taxon>
        <taxon>Spirurina</taxon>
        <taxon>Ascaridomorpha</taxon>
        <taxon>Ascaridoidea</taxon>
        <taxon>Toxocaridae</taxon>
        <taxon>Toxocara</taxon>
    </lineage>
</organism>
<dbReference type="InterPro" id="IPR058519">
    <property type="entry name" value="DUF8206"/>
</dbReference>
<dbReference type="STRING" id="6265.A0A0B2VAJ7"/>
<evidence type="ECO:0000313" key="2">
    <source>
        <dbReference type="EMBL" id="KHN80516.1"/>
    </source>
</evidence>
<sequence>MAGSNQLIRVVLGWTPHLGDLYNSILDEPCSRCCLGSDPVHNVDVTALNKTTCQIGSANTIFDVCLGFGLPPEQLISVVLRDTVQNEMLSELMNVSDNEDVTTIALYYEHETKKEQVNLIGCKMCFEAMKESTHVVCSIQYGYRATVVVQIDRAEGGEEIREVQRKLTIVRSFILGEDGVTEADVKETGYKQLFNASFRMNTSEQNSLLAFAKLLKRLPLQKDIKEEGTHVKMSPTSLIQSLYGLEESMFAKEMNAANIEEVRKYFFDFDEAVKSLKRVQKMASRYCSLFPNEIEIYTMDLLLRVNDKRRDAQEVFWKGVTALREGAQESMNLKQFLDDEDVFSPDDIWKCIGDLSYVFQKPEEIKELKRLGVTVVSDADGFEELSNISEVFVLFACLCSPDQYYEANKSFFLETCSKFKRAFVDSDLIGHLQKVKDIKESSVRLYRDGICVEEDVFRFYELLKNNNVLKNIGEFQTERRPIRRVLAQLVCPGGKSRCSAEVRVWTCYACETAVEYGFDSHFYCECGRYPVMNAAFFCNDAHHGNSFATFDTEDDIHSAVRSIPPCMDCNVLLLGESGCGKSTWINGIINYLSADNLFEAAKRELRYVIPSSFTMEDNDKQVKTICVGSSKNEVFKTGQSATQRPRSYTFNFGNRLMRFIDVPGIGDVRGASKDRENLDALLRFIEKLPELHAICILLPPNTSRLTVTLKYCLNELLAHLHKNATANIVFCFTKTRTTFYRAGESLKTLKSYLDDYHLDIPLIDETMYYFDNEAFRLLCAEQGGVRFPEDERNSYAASWLKSSSETIRLLQHAIAAPAHKMRETVSINEMRGVIERLTPLLAEFSTNIQTNIRLIEENRKEFELLAQKSDNLSSRADVVQVTIERTDIDYPRTVCVAGTCIETRSIPGTDEVQRYYKQTCHDHCFLKGIERERYPDIRLKECWAMNGTQCQQCGCGWDHHMHIYYMQEQKSVSIRDPYVERLIAENADKGTVLTAHLNSLERMKEVHERNYRKLTRYCATFGAFLRSNSIVPYNDAMIEYLDYSITVAKQDAQQTGSSLRVQRLKQFKMEYEEELRILRDESVGVNQISPSHVNRLKEKMFAIPEFGAKIKSALQRRTHMEETENDDDFGELHAQFPLDRFKHATSAVVSHRSVAVSADPSQCCEVQM</sequence>
<protein>
    <recommendedName>
        <fullName evidence="1">DUF8206 domain-containing protein</fullName>
    </recommendedName>
</protein>
<accession>A0A0B2VAJ7</accession>
<dbReference type="AlphaFoldDB" id="A0A0B2VAJ7"/>
<name>A0A0B2VAJ7_TOXCA</name>
<reference evidence="2 3" key="1">
    <citation type="submission" date="2014-11" db="EMBL/GenBank/DDBJ databases">
        <title>Genetic blueprint of the zoonotic pathogen Toxocara canis.</title>
        <authorList>
            <person name="Zhu X.-Q."/>
            <person name="Korhonen P.K."/>
            <person name="Cai H."/>
            <person name="Young N.D."/>
            <person name="Nejsum P."/>
            <person name="von Samson-Himmelstjerna G."/>
            <person name="Boag P.R."/>
            <person name="Tan P."/>
            <person name="Li Q."/>
            <person name="Min J."/>
            <person name="Yang Y."/>
            <person name="Wang X."/>
            <person name="Fang X."/>
            <person name="Hall R.S."/>
            <person name="Hofmann A."/>
            <person name="Sternberg P.W."/>
            <person name="Jex A.R."/>
            <person name="Gasser R.B."/>
        </authorList>
    </citation>
    <scope>NUCLEOTIDE SEQUENCE [LARGE SCALE GENOMIC DNA]</scope>
    <source>
        <strain evidence="2">PN_DK_2014</strain>
    </source>
</reference>
<proteinExistence type="predicted"/>
<dbReference type="InterPro" id="IPR027417">
    <property type="entry name" value="P-loop_NTPase"/>
</dbReference>
<dbReference type="PANTHER" id="PTHR32046:SF11">
    <property type="entry name" value="IMMUNE-ASSOCIATED NUCLEOTIDE-BINDING PROTEIN 10-LIKE"/>
    <property type="match status" value="1"/>
</dbReference>
<feature type="domain" description="DUF8206" evidence="1">
    <location>
        <begin position="888"/>
        <end position="965"/>
    </location>
</feature>
<evidence type="ECO:0000313" key="3">
    <source>
        <dbReference type="Proteomes" id="UP000031036"/>
    </source>
</evidence>
<dbReference type="Gene3D" id="3.40.50.300">
    <property type="entry name" value="P-loop containing nucleotide triphosphate hydrolases"/>
    <property type="match status" value="1"/>
</dbReference>
<gene>
    <name evidence="2" type="ORF">Tcan_15338</name>
</gene>
<keyword evidence="3" id="KW-1185">Reference proteome</keyword>
<dbReference type="OrthoDB" id="5858432at2759"/>
<dbReference type="EMBL" id="JPKZ01001737">
    <property type="protein sequence ID" value="KHN80516.1"/>
    <property type="molecule type" value="Genomic_DNA"/>
</dbReference>
<dbReference type="SUPFAM" id="SSF52540">
    <property type="entry name" value="P-loop containing nucleoside triphosphate hydrolases"/>
    <property type="match status" value="1"/>
</dbReference>